<protein>
    <submittedName>
        <fullName evidence="1">Uncharacterized protein</fullName>
    </submittedName>
</protein>
<dbReference type="EMBL" id="JAMPLM010000098">
    <property type="protein sequence ID" value="MEP1062825.1"/>
    <property type="molecule type" value="Genomic_DNA"/>
</dbReference>
<gene>
    <name evidence="1" type="ORF">NDI38_31120</name>
</gene>
<reference evidence="1 2" key="1">
    <citation type="submission" date="2022-04" db="EMBL/GenBank/DDBJ databases">
        <title>Positive selection, recombination, and allopatry shape intraspecific diversity of widespread and dominant cyanobacteria.</title>
        <authorList>
            <person name="Wei J."/>
            <person name="Shu W."/>
            <person name="Hu C."/>
        </authorList>
    </citation>
    <scope>NUCLEOTIDE SEQUENCE [LARGE SCALE GENOMIC DNA]</scope>
    <source>
        <strain evidence="1 2">AS-A4</strain>
    </source>
</reference>
<proteinExistence type="predicted"/>
<dbReference type="Proteomes" id="UP001476950">
    <property type="component" value="Unassembled WGS sequence"/>
</dbReference>
<evidence type="ECO:0000313" key="1">
    <source>
        <dbReference type="EMBL" id="MEP1062825.1"/>
    </source>
</evidence>
<name>A0ABV0KUA3_9CYAN</name>
<accession>A0ABV0KUA3</accession>
<organism evidence="1 2">
    <name type="scientific">Stenomitos frigidus AS-A4</name>
    <dbReference type="NCBI Taxonomy" id="2933935"/>
    <lineage>
        <taxon>Bacteria</taxon>
        <taxon>Bacillati</taxon>
        <taxon>Cyanobacteriota</taxon>
        <taxon>Cyanophyceae</taxon>
        <taxon>Leptolyngbyales</taxon>
        <taxon>Leptolyngbyaceae</taxon>
        <taxon>Stenomitos</taxon>
    </lineage>
</organism>
<comment type="caution">
    <text evidence="1">The sequence shown here is derived from an EMBL/GenBank/DDBJ whole genome shotgun (WGS) entry which is preliminary data.</text>
</comment>
<evidence type="ECO:0000313" key="2">
    <source>
        <dbReference type="Proteomes" id="UP001476950"/>
    </source>
</evidence>
<dbReference type="RefSeq" id="WP_190449390.1">
    <property type="nucleotide sequence ID" value="NZ_JAMPLM010000098.1"/>
</dbReference>
<keyword evidence="2" id="KW-1185">Reference proteome</keyword>
<sequence>MSVDYWLFRVPFKRDDPKAELTPFGSQEEVVNRLCSQPGFTLHRKKRIENDEPWAVIVYITANEEGEESDVEFSVQGDPVTCISIHRAFREDFLPIITVLSELAPFEIVDINGEAISPDELF</sequence>